<proteinExistence type="predicted"/>
<accession>A0A319EGP4</accession>
<evidence type="ECO:0000313" key="2">
    <source>
        <dbReference type="Proteomes" id="UP000248423"/>
    </source>
</evidence>
<organism evidence="1 2">
    <name type="scientific">Aspergillus sclerotiicarbonarius (strain CBS 121057 / IBT 28362)</name>
    <dbReference type="NCBI Taxonomy" id="1448318"/>
    <lineage>
        <taxon>Eukaryota</taxon>
        <taxon>Fungi</taxon>
        <taxon>Dikarya</taxon>
        <taxon>Ascomycota</taxon>
        <taxon>Pezizomycotina</taxon>
        <taxon>Eurotiomycetes</taxon>
        <taxon>Eurotiomycetidae</taxon>
        <taxon>Eurotiales</taxon>
        <taxon>Aspergillaceae</taxon>
        <taxon>Aspergillus</taxon>
        <taxon>Aspergillus subgen. Circumdati</taxon>
    </lineage>
</organism>
<sequence>MSSQSPSSSLTGPAVPDAPIHNLLMFQVGKDPDFVSGVALLFDLLRIPYALVGEAGLKITGVTGPERAKEIDEIQNFEFVIEDIFLYSAIYILETAGFPQTAMSPEKCTPGYCPPQHGPDALFHVPIAGAIGDTVSPTHRHLCLYRRTKCMPTLSSLDTRRPRDEDLNFRLAHDRRFPDIRIRHLQECMDGQTTLKYDWGRYLETLHPVKTLNPGRWMFKVLWRPQADS</sequence>
<dbReference type="VEuPathDB" id="FungiDB:BO78DRAFT_384351"/>
<gene>
    <name evidence="1" type="ORF">BO78DRAFT_384351</name>
</gene>
<keyword evidence="2" id="KW-1185">Reference proteome</keyword>
<name>A0A319EGP4_ASPSB</name>
<dbReference type="Proteomes" id="UP000248423">
    <property type="component" value="Unassembled WGS sequence"/>
</dbReference>
<dbReference type="EMBL" id="KZ826327">
    <property type="protein sequence ID" value="PYI09477.1"/>
    <property type="molecule type" value="Genomic_DNA"/>
</dbReference>
<dbReference type="OrthoDB" id="4509328at2759"/>
<reference evidence="1 2" key="1">
    <citation type="submission" date="2018-02" db="EMBL/GenBank/DDBJ databases">
        <title>The genomes of Aspergillus section Nigri reveals drivers in fungal speciation.</title>
        <authorList>
            <consortium name="DOE Joint Genome Institute"/>
            <person name="Vesth T.C."/>
            <person name="Nybo J."/>
            <person name="Theobald S."/>
            <person name="Brandl J."/>
            <person name="Frisvad J.C."/>
            <person name="Nielsen K.F."/>
            <person name="Lyhne E.K."/>
            <person name="Kogle M.E."/>
            <person name="Kuo A."/>
            <person name="Riley R."/>
            <person name="Clum A."/>
            <person name="Nolan M."/>
            <person name="Lipzen A."/>
            <person name="Salamov A."/>
            <person name="Henrissat B."/>
            <person name="Wiebenga A."/>
            <person name="De vries R.P."/>
            <person name="Grigoriev I.V."/>
            <person name="Mortensen U.H."/>
            <person name="Andersen M.R."/>
            <person name="Baker S.E."/>
        </authorList>
    </citation>
    <scope>NUCLEOTIDE SEQUENCE [LARGE SCALE GENOMIC DNA]</scope>
    <source>
        <strain evidence="1 2">CBS 121057</strain>
    </source>
</reference>
<evidence type="ECO:0000313" key="1">
    <source>
        <dbReference type="EMBL" id="PYI09477.1"/>
    </source>
</evidence>
<dbReference type="AlphaFoldDB" id="A0A319EGP4"/>
<protein>
    <submittedName>
        <fullName evidence="1">Uncharacterized protein</fullName>
    </submittedName>
</protein>